<feature type="domain" description="Beta-galactosidase galactose-binding" evidence="9">
    <location>
        <begin position="543"/>
        <end position="601"/>
    </location>
</feature>
<keyword evidence="11" id="KW-1185">Reference proteome</keyword>
<gene>
    <name evidence="10" type="ORF">ACFP3R_00790</name>
</gene>
<evidence type="ECO:0000313" key="10">
    <source>
        <dbReference type="EMBL" id="MFC6087801.1"/>
    </source>
</evidence>
<dbReference type="EC" id="3.2.1.23" evidence="4"/>
<dbReference type="Gene3D" id="3.20.20.80">
    <property type="entry name" value="Glycosidases"/>
    <property type="match status" value="1"/>
</dbReference>
<dbReference type="Pfam" id="PF21467">
    <property type="entry name" value="BetaGal_gal-bd"/>
    <property type="match status" value="1"/>
</dbReference>
<sequence length="629" mass="67663">MPEFSIGEHDFLLDGRPFRVLSGALHYFRVHPDQWADRIDKARRMGLNTVETYVAWNAHAPAPGVFDLTGGLDLGRFLRLVADAGMRAVVRPGPYICAEWDNGGLPAWLFRDPATGVRRAEPRYLAAVTDYLDRVYEVVVPLQVRHGGPVILVQVENEYGAFGSDRTYLATLAEHARAAGITVPLTTVDQATDEMLAAGGLDGLHRTASFGSRAADRLAVLRRHQPTGPLMCAEFWDGWFDHWGGHHHTTSPAESAAELDALLAAGASVNVYMFHGGTNFGLTSGANDKGVYQPTITSYDYDAPLDEAGNPTAKYHALREVIARYHDVPDEPPPAAVPAPGFEVPLCDPVHLLDAPERWGRRRRHDRLPTLDELAPDQFGPGESGSGESGPDQPGPDQPGPDQPGPDQPGPDQPGPGEPIGAPRLALLTTRVDAPGPAVLSFGEVRDRAAVFLDGQPVGTLLREHHQRALGLRRAAGELAVLVEDQGRVNYGPRLGEPKGLIGGAALDGHPLTGWDVVPIDLAAPPDVRPDHPTPVGAALAGPALARARFTLDHPVDLHLDTRGWGKGVAWVNGFPLGRYWSRGPQRTLYVPGPALRSGDNELVVLELDVLTEPVARFVPGPLLGHTEA</sequence>
<dbReference type="InterPro" id="IPR017853">
    <property type="entry name" value="GH"/>
</dbReference>
<evidence type="ECO:0000313" key="11">
    <source>
        <dbReference type="Proteomes" id="UP001596220"/>
    </source>
</evidence>
<reference evidence="11" key="1">
    <citation type="journal article" date="2019" name="Int. J. Syst. Evol. Microbiol.">
        <title>The Global Catalogue of Microorganisms (GCM) 10K type strain sequencing project: providing services to taxonomists for standard genome sequencing and annotation.</title>
        <authorList>
            <consortium name="The Broad Institute Genomics Platform"/>
            <consortium name="The Broad Institute Genome Sequencing Center for Infectious Disease"/>
            <person name="Wu L."/>
            <person name="Ma J."/>
        </authorList>
    </citation>
    <scope>NUCLEOTIDE SEQUENCE [LARGE SCALE GENOMIC DNA]</scope>
    <source>
        <strain evidence="11">CGMCC 4.7246</strain>
    </source>
</reference>
<dbReference type="RefSeq" id="WP_380631727.1">
    <property type="nucleotide sequence ID" value="NZ_JBHSQO010000001.1"/>
</dbReference>
<dbReference type="InterPro" id="IPR026283">
    <property type="entry name" value="B-gal_1-like"/>
</dbReference>
<dbReference type="SUPFAM" id="SSF49785">
    <property type="entry name" value="Galactose-binding domain-like"/>
    <property type="match status" value="1"/>
</dbReference>
<dbReference type="PANTHER" id="PTHR23421">
    <property type="entry name" value="BETA-GALACTOSIDASE RELATED"/>
    <property type="match status" value="1"/>
</dbReference>
<protein>
    <recommendedName>
        <fullName evidence="4">Beta-galactosidase</fullName>
        <ecNumber evidence="4">3.2.1.23</ecNumber>
    </recommendedName>
</protein>
<accession>A0ABW1NXP5</accession>
<dbReference type="InterPro" id="IPR001944">
    <property type="entry name" value="Glycoside_Hdrlase_35"/>
</dbReference>
<keyword evidence="3 4" id="KW-0326">Glycosidase</keyword>
<dbReference type="SUPFAM" id="SSF51445">
    <property type="entry name" value="(Trans)glycosidases"/>
    <property type="match status" value="1"/>
</dbReference>
<evidence type="ECO:0000256" key="3">
    <source>
        <dbReference type="ARBA" id="ARBA00023295"/>
    </source>
</evidence>
<feature type="domain" description="Glycoside hydrolase 35 catalytic" evidence="7">
    <location>
        <begin position="11"/>
        <end position="324"/>
    </location>
</feature>
<dbReference type="EMBL" id="JBHSQO010000001">
    <property type="protein sequence ID" value="MFC6087801.1"/>
    <property type="molecule type" value="Genomic_DNA"/>
</dbReference>
<feature type="region of interest" description="Disordered" evidence="6">
    <location>
        <begin position="363"/>
        <end position="422"/>
    </location>
</feature>
<keyword evidence="2 4" id="KW-0378">Hydrolase</keyword>
<proteinExistence type="inferred from homology"/>
<dbReference type="PROSITE" id="PS01182">
    <property type="entry name" value="GLYCOSYL_HYDROL_F35"/>
    <property type="match status" value="1"/>
</dbReference>
<comment type="similarity">
    <text evidence="1 5">Belongs to the glycosyl hydrolase 35 family.</text>
</comment>
<comment type="catalytic activity">
    <reaction evidence="4">
        <text>Hydrolysis of terminal non-reducing beta-D-galactose residues in beta-D-galactosides.</text>
        <dbReference type="EC" id="3.2.1.23"/>
    </reaction>
</comment>
<dbReference type="PRINTS" id="PR00742">
    <property type="entry name" value="GLHYDRLASE35"/>
</dbReference>
<evidence type="ECO:0000256" key="1">
    <source>
        <dbReference type="ARBA" id="ARBA00009809"/>
    </source>
</evidence>
<dbReference type="InterPro" id="IPR048912">
    <property type="entry name" value="BetaGal1-like_ABD1"/>
</dbReference>
<dbReference type="Gene3D" id="2.60.120.260">
    <property type="entry name" value="Galactose-binding domain-like"/>
    <property type="match status" value="3"/>
</dbReference>
<feature type="domain" description="Beta-galactosidase 1-like first all-beta" evidence="8">
    <location>
        <begin position="428"/>
        <end position="521"/>
    </location>
</feature>
<dbReference type="InterPro" id="IPR019801">
    <property type="entry name" value="Glyco_hydro_35_CS"/>
</dbReference>
<evidence type="ECO:0000256" key="2">
    <source>
        <dbReference type="ARBA" id="ARBA00022801"/>
    </source>
</evidence>
<organism evidence="10 11">
    <name type="scientific">Saccharothrix lopnurensis</name>
    <dbReference type="NCBI Taxonomy" id="1670621"/>
    <lineage>
        <taxon>Bacteria</taxon>
        <taxon>Bacillati</taxon>
        <taxon>Actinomycetota</taxon>
        <taxon>Actinomycetes</taxon>
        <taxon>Pseudonocardiales</taxon>
        <taxon>Pseudonocardiaceae</taxon>
        <taxon>Saccharothrix</taxon>
    </lineage>
</organism>
<evidence type="ECO:0000259" key="9">
    <source>
        <dbReference type="Pfam" id="PF21467"/>
    </source>
</evidence>
<dbReference type="PIRSF" id="PIRSF006336">
    <property type="entry name" value="B-gal"/>
    <property type="match status" value="1"/>
</dbReference>
<evidence type="ECO:0000259" key="8">
    <source>
        <dbReference type="Pfam" id="PF21317"/>
    </source>
</evidence>
<dbReference type="Pfam" id="PF01301">
    <property type="entry name" value="Glyco_hydro_35"/>
    <property type="match status" value="1"/>
</dbReference>
<evidence type="ECO:0000256" key="5">
    <source>
        <dbReference type="RuleBase" id="RU003679"/>
    </source>
</evidence>
<dbReference type="InterPro" id="IPR031330">
    <property type="entry name" value="Gly_Hdrlase_35_cat"/>
</dbReference>
<evidence type="ECO:0000256" key="4">
    <source>
        <dbReference type="RuleBase" id="RU000675"/>
    </source>
</evidence>
<evidence type="ECO:0000259" key="7">
    <source>
        <dbReference type="Pfam" id="PF01301"/>
    </source>
</evidence>
<name>A0ABW1NXP5_9PSEU</name>
<dbReference type="InterPro" id="IPR008979">
    <property type="entry name" value="Galactose-bd-like_sf"/>
</dbReference>
<feature type="compositionally biased region" description="Pro residues" evidence="6">
    <location>
        <begin position="393"/>
        <end position="417"/>
    </location>
</feature>
<dbReference type="InterPro" id="IPR048913">
    <property type="entry name" value="BetaGal_gal-bd"/>
</dbReference>
<evidence type="ECO:0000256" key="6">
    <source>
        <dbReference type="SAM" id="MobiDB-lite"/>
    </source>
</evidence>
<dbReference type="Proteomes" id="UP001596220">
    <property type="component" value="Unassembled WGS sequence"/>
</dbReference>
<comment type="caution">
    <text evidence="10">The sequence shown here is derived from an EMBL/GenBank/DDBJ whole genome shotgun (WGS) entry which is preliminary data.</text>
</comment>
<dbReference type="Pfam" id="PF21317">
    <property type="entry name" value="BetaGal_ABD_1"/>
    <property type="match status" value="1"/>
</dbReference>